<dbReference type="Pfam" id="PF10035">
    <property type="entry name" value="DUF2179"/>
    <property type="match status" value="1"/>
</dbReference>
<organism evidence="8 9">
    <name type="scientific">Exiguobacterium alkaliphilum</name>
    <dbReference type="NCBI Taxonomy" id="1428684"/>
    <lineage>
        <taxon>Bacteria</taxon>
        <taxon>Bacillati</taxon>
        <taxon>Bacillota</taxon>
        <taxon>Bacilli</taxon>
        <taxon>Bacillales</taxon>
        <taxon>Bacillales Family XII. Incertae Sedis</taxon>
        <taxon>Exiguobacterium</taxon>
    </lineage>
</organism>
<dbReference type="PANTHER" id="PTHR33545">
    <property type="entry name" value="UPF0750 MEMBRANE PROTEIN YITT-RELATED"/>
    <property type="match status" value="1"/>
</dbReference>
<comment type="caution">
    <text evidence="8">The sequence shown here is derived from an EMBL/GenBank/DDBJ whole genome shotgun (WGS) entry which is preliminary data.</text>
</comment>
<dbReference type="PIRSF" id="PIRSF006483">
    <property type="entry name" value="Membrane_protein_YitT"/>
    <property type="match status" value="1"/>
</dbReference>
<evidence type="ECO:0000256" key="4">
    <source>
        <dbReference type="ARBA" id="ARBA00022989"/>
    </source>
</evidence>
<feature type="transmembrane region" description="Helical" evidence="6">
    <location>
        <begin position="98"/>
        <end position="120"/>
    </location>
</feature>
<keyword evidence="3 6" id="KW-0812">Transmembrane</keyword>
<dbReference type="EMBL" id="JANIEK010000065">
    <property type="protein sequence ID" value="MCT4796391.1"/>
    <property type="molecule type" value="Genomic_DNA"/>
</dbReference>
<keyword evidence="4 6" id="KW-1133">Transmembrane helix</keyword>
<evidence type="ECO:0000256" key="3">
    <source>
        <dbReference type="ARBA" id="ARBA00022692"/>
    </source>
</evidence>
<feature type="domain" description="DUF2179" evidence="7">
    <location>
        <begin position="241"/>
        <end position="295"/>
    </location>
</feature>
<evidence type="ECO:0000256" key="2">
    <source>
        <dbReference type="ARBA" id="ARBA00022475"/>
    </source>
</evidence>
<feature type="transmembrane region" description="Helical" evidence="6">
    <location>
        <begin position="166"/>
        <end position="189"/>
    </location>
</feature>
<evidence type="ECO:0000313" key="9">
    <source>
        <dbReference type="Proteomes" id="UP001206821"/>
    </source>
</evidence>
<sequence length="304" mass="33411">MQRPPMPSPSPEEVTRLKREHNPIKRTELVAKGLLLLFGALIFAIGLEAFLVPNQIIDGGIVGVSIIVSYLSGTKLAIWLVLFNLPFIYFGYRQIGKTFAVVTLTAILLMSGFTILLHNIEPFTDDLLLSTVFGGFLLGVGIGLVIRAGGSLDGTEILAVAFTNRLPFSVGEIVMFFNIFILGTAGFVFSWDRAMYSLLTYFIAFKTIDVVLEGLDQSKAAWIITTSPEDVGQAIMDRLGRGVTYLHGEGAYTGDGKKVVFTVISRLEETKLKDILDDYDDKAFLAIGNIHDVRGGQFKKKNIH</sequence>
<dbReference type="InterPro" id="IPR019264">
    <property type="entry name" value="DUF2179"/>
</dbReference>
<dbReference type="Gene3D" id="3.30.70.120">
    <property type="match status" value="1"/>
</dbReference>
<comment type="subcellular location">
    <subcellularLocation>
        <location evidence="1">Cell membrane</location>
        <topology evidence="1">Multi-pass membrane protein</topology>
    </subcellularLocation>
</comment>
<dbReference type="Proteomes" id="UP001206821">
    <property type="component" value="Unassembled WGS sequence"/>
</dbReference>
<keyword evidence="5 6" id="KW-0472">Membrane</keyword>
<evidence type="ECO:0000256" key="1">
    <source>
        <dbReference type="ARBA" id="ARBA00004651"/>
    </source>
</evidence>
<dbReference type="CDD" id="cd16380">
    <property type="entry name" value="YitT_C"/>
    <property type="match status" value="1"/>
</dbReference>
<dbReference type="InterPro" id="IPR015867">
    <property type="entry name" value="N-reg_PII/ATP_PRibTrfase_C"/>
</dbReference>
<feature type="transmembrane region" description="Helical" evidence="6">
    <location>
        <begin position="29"/>
        <end position="47"/>
    </location>
</feature>
<dbReference type="Pfam" id="PF02588">
    <property type="entry name" value="YitT_membrane"/>
    <property type="match status" value="1"/>
</dbReference>
<evidence type="ECO:0000259" key="7">
    <source>
        <dbReference type="Pfam" id="PF10035"/>
    </source>
</evidence>
<accession>A0ABT2L180</accession>
<evidence type="ECO:0000256" key="6">
    <source>
        <dbReference type="SAM" id="Phobius"/>
    </source>
</evidence>
<reference evidence="8 9" key="1">
    <citation type="submission" date="2022-07" db="EMBL/GenBank/DDBJ databases">
        <title>Genomic and pangenome structural analysis of the polyextremophile Exiguobacterium.</title>
        <authorList>
            <person name="Shen L."/>
        </authorList>
    </citation>
    <scope>NUCLEOTIDE SEQUENCE [LARGE SCALE GENOMIC DNA]</scope>
    <source>
        <strain evidence="8 9">12_1</strain>
    </source>
</reference>
<proteinExistence type="predicted"/>
<keyword evidence="2" id="KW-1003">Cell membrane</keyword>
<dbReference type="InterPro" id="IPR051461">
    <property type="entry name" value="UPF0750_membrane"/>
</dbReference>
<dbReference type="PANTHER" id="PTHR33545:SF3">
    <property type="entry name" value="UPF0750 MEMBRANE PROTEIN YQFU"/>
    <property type="match status" value="1"/>
</dbReference>
<gene>
    <name evidence="8" type="ORF">NQG31_12630</name>
</gene>
<dbReference type="InterPro" id="IPR003740">
    <property type="entry name" value="YitT"/>
</dbReference>
<feature type="transmembrane region" description="Helical" evidence="6">
    <location>
        <begin position="127"/>
        <end position="146"/>
    </location>
</feature>
<keyword evidence="9" id="KW-1185">Reference proteome</keyword>
<evidence type="ECO:0000313" key="8">
    <source>
        <dbReference type="EMBL" id="MCT4796391.1"/>
    </source>
</evidence>
<dbReference type="RefSeq" id="WP_034815923.1">
    <property type="nucleotide sequence ID" value="NZ_JANIEK010000065.1"/>
</dbReference>
<name>A0ABT2L180_9BACL</name>
<evidence type="ECO:0000256" key="5">
    <source>
        <dbReference type="ARBA" id="ARBA00023136"/>
    </source>
</evidence>
<protein>
    <submittedName>
        <fullName evidence="8">YitT family protein</fullName>
    </submittedName>
</protein>